<feature type="compositionally biased region" description="Low complexity" evidence="1">
    <location>
        <begin position="43"/>
        <end position="75"/>
    </location>
</feature>
<dbReference type="AlphaFoldDB" id="A0A2V1K611"/>
<dbReference type="InterPro" id="IPR025326">
    <property type="entry name" value="DUF4232"/>
</dbReference>
<dbReference type="EMBL" id="QETB01000007">
    <property type="protein sequence ID" value="PWF24412.1"/>
    <property type="molecule type" value="Genomic_DNA"/>
</dbReference>
<reference evidence="5" key="1">
    <citation type="submission" date="2018-05" db="EMBL/GenBank/DDBJ databases">
        <authorList>
            <person name="Li Y."/>
        </authorList>
    </citation>
    <scope>NUCLEOTIDE SEQUENCE [LARGE SCALE GENOMIC DNA]</scope>
    <source>
        <strain evidence="5">sk1b4</strain>
    </source>
</reference>
<feature type="region of interest" description="Disordered" evidence="1">
    <location>
        <begin position="37"/>
        <end position="88"/>
    </location>
</feature>
<gene>
    <name evidence="4" type="ORF">DD236_11375</name>
</gene>
<comment type="caution">
    <text evidence="4">The sequence shown here is derived from an EMBL/GenBank/DDBJ whole genome shotgun (WGS) entry which is preliminary data.</text>
</comment>
<evidence type="ECO:0000259" key="3">
    <source>
        <dbReference type="Pfam" id="PF14016"/>
    </source>
</evidence>
<feature type="chain" id="PRO_5038731016" evidence="2">
    <location>
        <begin position="36"/>
        <end position="228"/>
    </location>
</feature>
<accession>A0A2V1K611</accession>
<evidence type="ECO:0000256" key="2">
    <source>
        <dbReference type="SAM" id="SignalP"/>
    </source>
</evidence>
<feature type="compositionally biased region" description="Polar residues" evidence="1">
    <location>
        <begin position="77"/>
        <end position="88"/>
    </location>
</feature>
<evidence type="ECO:0000313" key="4">
    <source>
        <dbReference type="EMBL" id="PWF24412.1"/>
    </source>
</evidence>
<protein>
    <submittedName>
        <fullName evidence="4">DUF4232 domain-containing protein</fullName>
    </submittedName>
</protein>
<dbReference type="Proteomes" id="UP000245283">
    <property type="component" value="Unassembled WGS sequence"/>
</dbReference>
<sequence length="228" mass="23089">MATTMINQKFKTFGQLAGMVLAVGALSGLSACTSATNDDAGGTAPASAPITSASTEADTSSPASSSPAATTSEPTGEPSNGDTQMPQCASSDLQASLGEGDGGGAGHMYPTIVLTNDGNESCALKGYPGVSLVTGDDGTQLGAPVEEDSSGPDRIWVTMEPGESAQAQMDIVQAANYDEDECKPEDADGFRIYPPGETESIFLAADDFTGCANEDVSLMTVRALEPVS</sequence>
<proteinExistence type="predicted"/>
<dbReference type="OrthoDB" id="3268346at2"/>
<keyword evidence="5" id="KW-1185">Reference proteome</keyword>
<organism evidence="4 5">
    <name type="scientific">Ancrocorticia populi</name>
    <dbReference type="NCBI Taxonomy" id="2175228"/>
    <lineage>
        <taxon>Bacteria</taxon>
        <taxon>Bacillati</taxon>
        <taxon>Actinomycetota</taxon>
        <taxon>Actinomycetes</taxon>
        <taxon>Actinomycetales</taxon>
        <taxon>Actinomycetaceae</taxon>
        <taxon>Ancrocorticia</taxon>
    </lineage>
</organism>
<evidence type="ECO:0000313" key="5">
    <source>
        <dbReference type="Proteomes" id="UP000245283"/>
    </source>
</evidence>
<evidence type="ECO:0000256" key="1">
    <source>
        <dbReference type="SAM" id="MobiDB-lite"/>
    </source>
</evidence>
<feature type="domain" description="DUF4232" evidence="3">
    <location>
        <begin position="88"/>
        <end position="223"/>
    </location>
</feature>
<feature type="signal peptide" evidence="2">
    <location>
        <begin position="1"/>
        <end position="35"/>
    </location>
</feature>
<name>A0A2V1K611_9ACTO</name>
<dbReference type="Pfam" id="PF14016">
    <property type="entry name" value="DUF4232"/>
    <property type="match status" value="1"/>
</dbReference>
<keyword evidence="2" id="KW-0732">Signal</keyword>
<dbReference type="RefSeq" id="WP_109094521.1">
    <property type="nucleotide sequence ID" value="NZ_QETB01000007.1"/>
</dbReference>